<dbReference type="InterPro" id="IPR041662">
    <property type="entry name" value="SusD-like_2"/>
</dbReference>
<dbReference type="OrthoDB" id="9766256at2"/>
<reference evidence="2 3" key="1">
    <citation type="submission" date="2018-06" db="EMBL/GenBank/DDBJ databases">
        <title>Genomic Encyclopedia of Archaeal and Bacterial Type Strains, Phase II (KMG-II): from individual species to whole genera.</title>
        <authorList>
            <person name="Goeker M."/>
        </authorList>
    </citation>
    <scope>NUCLEOTIDE SEQUENCE [LARGE SCALE GENOMIC DNA]</scope>
    <source>
        <strain evidence="2 3">DSM 14825</strain>
    </source>
</reference>
<keyword evidence="1" id="KW-0732">Signal</keyword>
<dbReference type="PROSITE" id="PS51257">
    <property type="entry name" value="PROKAR_LIPOPROTEIN"/>
    <property type="match status" value="1"/>
</dbReference>
<sequence length="503" mass="55469">MQKLKNKTALIGIAALLLLGACKKSYLDINTNVNKPTDVTPGLVLTNALNSTARNTTGSSSFYQFASAWIGYWNFSGAVSAFAEERSYQFTTNYSGVVNIWTNLYHNLEDYDYVEKKGAAINNPFYVAVAKTMKAYDFQNLVDVYGNIPYSQALKSTAVIRPGYDKAQDIYEDLAKQLDTAANIFKVNAGKVSSADGAFDIMYKGDAGKWGKFANTLKLRLLVRQSEIPGRETYIRAEIAKINANGLGYIGVGETGSVNPGYNNSAGKQNPFWATFGYSPLGKTAPTDNHRYFIASEYAINFYQNNNDPRLGKLYTTINDGKGTTYSGSPFGPTANSGDNPEFKSAIGTGLLKGADMGQPLLTDVESFFLQAEAAQHNYINGNTRNLYELAVQQSFAYLGAENVSTYLKSDVANWDVAADKLKLIMTQKWAGMNGLNDMETWADYRRLNIPADIPISNNPAASVRKVPVRLLYPQSEYNYNPDNVLSQGTISQFTSRIFWDIN</sequence>
<proteinExistence type="predicted"/>
<evidence type="ECO:0000256" key="1">
    <source>
        <dbReference type="SAM" id="SignalP"/>
    </source>
</evidence>
<dbReference type="InterPro" id="IPR011990">
    <property type="entry name" value="TPR-like_helical_dom_sf"/>
</dbReference>
<dbReference type="SUPFAM" id="SSF48452">
    <property type="entry name" value="TPR-like"/>
    <property type="match status" value="1"/>
</dbReference>
<comment type="caution">
    <text evidence="2">The sequence shown here is derived from an EMBL/GenBank/DDBJ whole genome shotgun (WGS) entry which is preliminary data.</text>
</comment>
<feature type="chain" id="PRO_5016297390" evidence="1">
    <location>
        <begin position="28"/>
        <end position="503"/>
    </location>
</feature>
<evidence type="ECO:0000313" key="2">
    <source>
        <dbReference type="EMBL" id="RAJ25426.1"/>
    </source>
</evidence>
<gene>
    <name evidence="2" type="ORF">LY11_04161</name>
</gene>
<dbReference type="Gene3D" id="1.25.40.390">
    <property type="match status" value="1"/>
</dbReference>
<dbReference type="EMBL" id="QLLR01000027">
    <property type="protein sequence ID" value="RAJ25426.1"/>
    <property type="molecule type" value="Genomic_DNA"/>
</dbReference>
<evidence type="ECO:0000313" key="3">
    <source>
        <dbReference type="Proteomes" id="UP000249754"/>
    </source>
</evidence>
<protein>
    <submittedName>
        <fullName evidence="2">SusD-like starch-binding protein associating with outer membrane</fullName>
    </submittedName>
</protein>
<dbReference type="RefSeq" id="WP_111635528.1">
    <property type="nucleotide sequence ID" value="NZ_QLLR01000027.1"/>
</dbReference>
<dbReference type="AlphaFoldDB" id="A0A327S8Y3"/>
<organism evidence="2 3">
    <name type="scientific">Pedobacter cryoconitis</name>
    <dbReference type="NCBI Taxonomy" id="188932"/>
    <lineage>
        <taxon>Bacteria</taxon>
        <taxon>Pseudomonadati</taxon>
        <taxon>Bacteroidota</taxon>
        <taxon>Sphingobacteriia</taxon>
        <taxon>Sphingobacteriales</taxon>
        <taxon>Sphingobacteriaceae</taxon>
        <taxon>Pedobacter</taxon>
    </lineage>
</organism>
<name>A0A327S8Y3_9SPHI</name>
<dbReference type="Pfam" id="PF12771">
    <property type="entry name" value="SusD-like_2"/>
    <property type="match status" value="1"/>
</dbReference>
<dbReference type="Proteomes" id="UP000249754">
    <property type="component" value="Unassembled WGS sequence"/>
</dbReference>
<accession>A0A327S8Y3</accession>
<feature type="signal peptide" evidence="1">
    <location>
        <begin position="1"/>
        <end position="27"/>
    </location>
</feature>